<dbReference type="SUPFAM" id="SSF53335">
    <property type="entry name" value="S-adenosyl-L-methionine-dependent methyltransferases"/>
    <property type="match status" value="1"/>
</dbReference>
<dbReference type="Proteomes" id="UP000317303">
    <property type="component" value="Unassembled WGS sequence"/>
</dbReference>
<accession>A0A660CKV8</accession>
<evidence type="ECO:0000313" key="2">
    <source>
        <dbReference type="EMBL" id="TWH21811.1"/>
    </source>
</evidence>
<dbReference type="GO" id="GO:0032259">
    <property type="term" value="P:methylation"/>
    <property type="evidence" value="ECO:0007669"/>
    <property type="project" value="UniProtKB-KW"/>
</dbReference>
<dbReference type="GO" id="GO:0008757">
    <property type="term" value="F:S-adenosylmethionine-dependent methyltransferase activity"/>
    <property type="evidence" value="ECO:0007669"/>
    <property type="project" value="InterPro"/>
</dbReference>
<protein>
    <submittedName>
        <fullName evidence="2">Ubiquinone/menaquinone biosynthesis C-methylase UbiE</fullName>
    </submittedName>
</protein>
<dbReference type="InterPro" id="IPR029063">
    <property type="entry name" value="SAM-dependent_MTases_sf"/>
</dbReference>
<proteinExistence type="predicted"/>
<sequence>MLDRFLPSPPAVVHDVGGARGAYALPLARAGYDVHLVDPWEPHVDAAAAASETQTAAPLGSVTLGDARGLPFDDHSADAVLLLGPLYHLVERDQRALALSEAHRVLRPGGVLLAAGISRFASTFDGLRSGAIADPTFAAVVENDVRTGVHRNPEPQSHPEWFTDAYFHRPDELHDELDVAGFGDIQILPVEGVGAFGIADDQLDDPARREAALQAIRRVESFPELVGASAHIMGIGRTARQQ</sequence>
<evidence type="ECO:0000259" key="1">
    <source>
        <dbReference type="Pfam" id="PF08241"/>
    </source>
</evidence>
<dbReference type="Gene3D" id="3.40.50.150">
    <property type="entry name" value="Vaccinia Virus protein VP39"/>
    <property type="match status" value="1"/>
</dbReference>
<dbReference type="CDD" id="cd02440">
    <property type="entry name" value="AdoMet_MTases"/>
    <property type="match status" value="1"/>
</dbReference>
<keyword evidence="2" id="KW-0489">Methyltransferase</keyword>
<comment type="caution">
    <text evidence="2">The sequence shown here is derived from an EMBL/GenBank/DDBJ whole genome shotgun (WGS) entry which is preliminary data.</text>
</comment>
<keyword evidence="2" id="KW-0830">Ubiquinone</keyword>
<feature type="domain" description="Methyltransferase type 11" evidence="1">
    <location>
        <begin position="15"/>
        <end position="113"/>
    </location>
</feature>
<keyword evidence="3" id="KW-1185">Reference proteome</keyword>
<dbReference type="RefSeq" id="WP_051757363.1">
    <property type="nucleotide sequence ID" value="NZ_JOIJ01000001.1"/>
</dbReference>
<name>A0A660CKV8_9PSEU</name>
<reference evidence="2 3" key="1">
    <citation type="submission" date="2019-07" db="EMBL/GenBank/DDBJ databases">
        <title>R&amp;d 2014.</title>
        <authorList>
            <person name="Klenk H.-P."/>
        </authorList>
    </citation>
    <scope>NUCLEOTIDE SEQUENCE [LARGE SCALE GENOMIC DNA]</scope>
    <source>
        <strain evidence="2 3">DSM 43194</strain>
    </source>
</reference>
<dbReference type="InterPro" id="IPR013216">
    <property type="entry name" value="Methyltransf_11"/>
</dbReference>
<gene>
    <name evidence="2" type="ORF">JD82_03680</name>
</gene>
<keyword evidence="2" id="KW-0808">Transferase</keyword>
<dbReference type="AlphaFoldDB" id="A0A660CKV8"/>
<organism evidence="2 3">
    <name type="scientific">Prauserella rugosa</name>
    <dbReference type="NCBI Taxonomy" id="43354"/>
    <lineage>
        <taxon>Bacteria</taxon>
        <taxon>Bacillati</taxon>
        <taxon>Actinomycetota</taxon>
        <taxon>Actinomycetes</taxon>
        <taxon>Pseudonocardiales</taxon>
        <taxon>Pseudonocardiaceae</taxon>
        <taxon>Prauserella</taxon>
    </lineage>
</organism>
<dbReference type="EMBL" id="VLJV01000001">
    <property type="protein sequence ID" value="TWH21811.1"/>
    <property type="molecule type" value="Genomic_DNA"/>
</dbReference>
<evidence type="ECO:0000313" key="3">
    <source>
        <dbReference type="Proteomes" id="UP000317303"/>
    </source>
</evidence>
<dbReference type="Pfam" id="PF08241">
    <property type="entry name" value="Methyltransf_11"/>
    <property type="match status" value="1"/>
</dbReference>